<dbReference type="Proteomes" id="UP000694407">
    <property type="component" value="Unplaced"/>
</dbReference>
<reference evidence="2" key="1">
    <citation type="submission" date="2025-08" db="UniProtKB">
        <authorList>
            <consortium name="Ensembl"/>
        </authorList>
    </citation>
    <scope>IDENTIFICATION</scope>
</reference>
<evidence type="ECO:0000256" key="1">
    <source>
        <dbReference type="SAM" id="MobiDB-lite"/>
    </source>
</evidence>
<sequence>VGQQQDAGGDVQLRDGFHGPQQERGGAQEAPHHPDERTGGLGLPASPPPPAGHGVHQHLVAVLADGHHQEDAGEQVGLDDPADHAAEEGAEGPVELVPDVLRPEGQAQDEHQVGSRQVGEVDLRCIQSPAWQEEDGQDEEVPQEAQGADGKEEGGQHSVQQGPGLGGALAGGGVGRGLQAAVGGLELQEDLGCHPQ</sequence>
<feature type="region of interest" description="Disordered" evidence="1">
    <location>
        <begin position="1"/>
        <end position="176"/>
    </location>
</feature>
<feature type="compositionally biased region" description="Basic and acidic residues" evidence="1">
    <location>
        <begin position="108"/>
        <end position="123"/>
    </location>
</feature>
<evidence type="ECO:0000313" key="2">
    <source>
        <dbReference type="Ensembl" id="ENSMMMP00000001904.1"/>
    </source>
</evidence>
<dbReference type="GeneTree" id="ENSGT00910000147588"/>
<feature type="compositionally biased region" description="Acidic residues" evidence="1">
    <location>
        <begin position="132"/>
        <end position="142"/>
    </location>
</feature>
<protein>
    <submittedName>
        <fullName evidence="2">Uncharacterized protein</fullName>
    </submittedName>
</protein>
<reference evidence="2" key="2">
    <citation type="submission" date="2025-09" db="UniProtKB">
        <authorList>
            <consortium name="Ensembl"/>
        </authorList>
    </citation>
    <scope>IDENTIFICATION</scope>
</reference>
<organism evidence="2 3">
    <name type="scientific">Marmota marmota marmota</name>
    <name type="common">Alpine marmot</name>
    <dbReference type="NCBI Taxonomy" id="9994"/>
    <lineage>
        <taxon>Eukaryota</taxon>
        <taxon>Metazoa</taxon>
        <taxon>Chordata</taxon>
        <taxon>Craniata</taxon>
        <taxon>Vertebrata</taxon>
        <taxon>Euteleostomi</taxon>
        <taxon>Mammalia</taxon>
        <taxon>Eutheria</taxon>
        <taxon>Euarchontoglires</taxon>
        <taxon>Glires</taxon>
        <taxon>Rodentia</taxon>
        <taxon>Sciuromorpha</taxon>
        <taxon>Sciuridae</taxon>
        <taxon>Xerinae</taxon>
        <taxon>Marmotini</taxon>
        <taxon>Marmota</taxon>
    </lineage>
</organism>
<feature type="compositionally biased region" description="Gly residues" evidence="1">
    <location>
        <begin position="163"/>
        <end position="176"/>
    </location>
</feature>
<keyword evidence="3" id="KW-1185">Reference proteome</keyword>
<name>A0A8C6EMZ9_MARMA</name>
<proteinExistence type="predicted"/>
<accession>A0A8C6EMZ9</accession>
<feature type="compositionally biased region" description="Low complexity" evidence="1">
    <location>
        <begin position="1"/>
        <end position="11"/>
    </location>
</feature>
<dbReference type="Ensembl" id="ENSMMMT00000002134.1">
    <property type="protein sequence ID" value="ENSMMMP00000001904.1"/>
    <property type="gene ID" value="ENSMMMG00000001755.1"/>
</dbReference>
<dbReference type="AlphaFoldDB" id="A0A8C6EMZ9"/>
<evidence type="ECO:0000313" key="3">
    <source>
        <dbReference type="Proteomes" id="UP000694407"/>
    </source>
</evidence>